<evidence type="ECO:0000313" key="2">
    <source>
        <dbReference type="EMBL" id="QBA21000.1"/>
    </source>
</evidence>
<gene>
    <name evidence="2" type="ORF">EU348_07265</name>
</gene>
<dbReference type="Gene3D" id="2.180.10.10">
    <property type="entry name" value="RHS repeat-associated core"/>
    <property type="match status" value="1"/>
</dbReference>
<accession>A0A411DL08</accession>
<evidence type="ECO:0000256" key="1">
    <source>
        <dbReference type="SAM" id="SignalP"/>
    </source>
</evidence>
<organism evidence="2">
    <name type="scientific">Chryseobacterium indologenes</name>
    <name type="common">Flavobacterium indologenes</name>
    <dbReference type="NCBI Taxonomy" id="253"/>
    <lineage>
        <taxon>Bacteria</taxon>
        <taxon>Pseudomonadati</taxon>
        <taxon>Bacteroidota</taxon>
        <taxon>Flavobacteriia</taxon>
        <taxon>Flavobacteriales</taxon>
        <taxon>Weeksellaceae</taxon>
        <taxon>Chryseobacterium group</taxon>
        <taxon>Chryseobacterium</taxon>
    </lineage>
</organism>
<proteinExistence type="predicted"/>
<protein>
    <recommendedName>
        <fullName evidence="3">YD repeat-containing protein</fullName>
    </recommendedName>
</protein>
<dbReference type="EMBL" id="CP035532">
    <property type="protein sequence ID" value="QBA21000.1"/>
    <property type="molecule type" value="Genomic_DNA"/>
</dbReference>
<keyword evidence="1" id="KW-0732">Signal</keyword>
<name>A0A411DL08_CHRID</name>
<evidence type="ECO:0008006" key="3">
    <source>
        <dbReference type="Google" id="ProtNLM"/>
    </source>
</evidence>
<dbReference type="AlphaFoldDB" id="A0A411DL08"/>
<reference evidence="2" key="1">
    <citation type="submission" date="2019-01" db="EMBL/GenBank/DDBJ databases">
        <title>Whole Genome Sequencing for Putative Detection of Antimicrobial Resistance and Potential Virulence Factors in Chryseobacterium indologenes isolated from Nile Tilapia in Tanzania.</title>
        <authorList>
            <person name="Mwega E."/>
            <person name="Mutoloki S."/>
            <person name="Mugimba K."/>
            <person name="Colquhoun D."/>
            <person name="Mdegela R."/>
            <person name="Evensen O."/>
            <person name="Wasteson Y."/>
        </authorList>
    </citation>
    <scope>NUCLEOTIDE SEQUENCE [LARGE SCALE GENOMIC DNA]</scope>
    <source>
        <strain evidence="2">StR 01</strain>
    </source>
</reference>
<feature type="signal peptide" evidence="1">
    <location>
        <begin position="1"/>
        <end position="23"/>
    </location>
</feature>
<sequence length="1136" mass="128294">MKKILIIIALTVNILLFSQSSQKQTIPYIPKVSSPEVYNLELYGNYPVDPSTGVPKIDIPLYTIKSGSLSLPISLSYHASGIKLNQEASSVGLGWVLNAGGMIFRNLQDIPDDKPNGFLTGGNSIPVYNDINQLSSSSTLLGTIGNNSTIKRYYNFNEYEEGSGNSSFHQDKIPDQFNISTNVGLSGAFYINNEGKVVSAEFDPQKIDAVFGIGSIIVKDEKGTIYRFGKSLENKDNWETVWDTKMRSETDGNTSYDAQPSLYTSSWYLSEIISADKKDTINIEYVKYRSKTYRTFSSENKIRMIDNVGGVPTGSKQYLETEVDVLVMDKLKYNDGYVEFIRNEDRQDVYPLNNRPPRISGLIVYNKQNKLINKIIFDNNDYFERPKITDVNYWFMDFYKKSLKLNSVKFYDQQNDLINQFKFGYDYSSPLPARESTYGIDYWGYYNGKNNNTTLLPTVLFDNALFENLFSPDALIKGTLTNENRQANFNYMKSGVLNKITYPTGGSTTYEYEPNYFLTKQQELGLGVFQAGASAYALKSSSGCTDESGLIASPHTIKEYQITQQPLGTVNFAIMLSGHYSLGQPLTATITVDGETKTVTHGPTGSNNIKTESMTFFIHQGSHIKIDLDTKNATGPSSGSPCNSPFISVSGTYKYYAPVPPESIQPTQAGGLRIKNIINTDSNNTVLSKKSYDYGSKKVNNIGIGKILTNPFDFDNFYNRKTRVIMGNITHVRLMNIISSNPMVEISHSNGSPVFYDKVTEYIVDNEQENNKLGKIEYYYKEKDVDKIYTTNIFIPYPRYIYPEWKKTNLIETISYKKEGTNYIPVKKEENFYEKFIENRIRTVNVFEQDNESNVGIINGGNYEQNPERFYYFNDYVSIGRVALTSKKITDYMYGSQTDSLTTKISYLYSNPQHYQLTKEIITSADNILIEKDYAYAHEKANQKLINANMVGVPLETAVKKNDKTISKSEIKYDNPLNLFPSSVLSTDLQNNQYTEVTYDKYDTKGNLQQYTTKAGVPVTIIWGYNETQPIAKIEGATYDQVSGLISAIISASDSDAQALSNNDETSLLSVLNTFRNSLPNYLITTYTYDPLIGVRSITPSSGIRENYLYDSAGRLQKVVDVNGQVVKEMKYNYKN</sequence>
<feature type="chain" id="PRO_5019303220" description="YD repeat-containing protein" evidence="1">
    <location>
        <begin position="24"/>
        <end position="1136"/>
    </location>
</feature>